<proteinExistence type="predicted"/>
<dbReference type="Proteomes" id="UP001627154">
    <property type="component" value="Unassembled WGS sequence"/>
</dbReference>
<keyword evidence="2" id="KW-1185">Reference proteome</keyword>
<evidence type="ECO:0000313" key="1">
    <source>
        <dbReference type="EMBL" id="KAL3392142.1"/>
    </source>
</evidence>
<accession>A0ABD2WHX8</accession>
<dbReference type="EMBL" id="JBJJXI010000107">
    <property type="protein sequence ID" value="KAL3392142.1"/>
    <property type="molecule type" value="Genomic_DNA"/>
</dbReference>
<comment type="caution">
    <text evidence="1">The sequence shown here is derived from an EMBL/GenBank/DDBJ whole genome shotgun (WGS) entry which is preliminary data.</text>
</comment>
<protein>
    <submittedName>
        <fullName evidence="1">Uncharacterized protein</fullName>
    </submittedName>
</protein>
<sequence length="104" mass="12016">MTLNQNLPLSTFLLPAGRARGSGARSRAREGNTLQLLKKLRLPRGQNPHRRRFSLIVALPDYDDDDNQSRPLRVLYTLYILYGLDHVRRDTIRKMGYKLLSVLL</sequence>
<reference evidence="1 2" key="1">
    <citation type="journal article" date="2024" name="bioRxiv">
        <title>A reference genome for Trichogramma kaykai: A tiny desert-dwelling parasitoid wasp with competing sex-ratio distorters.</title>
        <authorList>
            <person name="Culotta J."/>
            <person name="Lindsey A.R."/>
        </authorList>
    </citation>
    <scope>NUCLEOTIDE SEQUENCE [LARGE SCALE GENOMIC DNA]</scope>
    <source>
        <strain evidence="1 2">KSX58</strain>
    </source>
</reference>
<dbReference type="AlphaFoldDB" id="A0ABD2WHX8"/>
<name>A0ABD2WHX8_9HYME</name>
<gene>
    <name evidence="1" type="ORF">TKK_013453</name>
</gene>
<organism evidence="1 2">
    <name type="scientific">Trichogramma kaykai</name>
    <dbReference type="NCBI Taxonomy" id="54128"/>
    <lineage>
        <taxon>Eukaryota</taxon>
        <taxon>Metazoa</taxon>
        <taxon>Ecdysozoa</taxon>
        <taxon>Arthropoda</taxon>
        <taxon>Hexapoda</taxon>
        <taxon>Insecta</taxon>
        <taxon>Pterygota</taxon>
        <taxon>Neoptera</taxon>
        <taxon>Endopterygota</taxon>
        <taxon>Hymenoptera</taxon>
        <taxon>Apocrita</taxon>
        <taxon>Proctotrupomorpha</taxon>
        <taxon>Chalcidoidea</taxon>
        <taxon>Trichogrammatidae</taxon>
        <taxon>Trichogramma</taxon>
    </lineage>
</organism>
<evidence type="ECO:0000313" key="2">
    <source>
        <dbReference type="Proteomes" id="UP001627154"/>
    </source>
</evidence>